<accession>A0ABY8LSL8</accession>
<protein>
    <recommendedName>
        <fullName evidence="4">ABC transporter transmembrane protein</fullName>
    </recommendedName>
</protein>
<feature type="transmembrane region" description="Helical" evidence="1">
    <location>
        <begin position="21"/>
        <end position="48"/>
    </location>
</feature>
<evidence type="ECO:0000313" key="3">
    <source>
        <dbReference type="Proteomes" id="UP001179830"/>
    </source>
</evidence>
<name>A0ABY8LSL8_9GAMM</name>
<keyword evidence="1" id="KW-0812">Transmembrane</keyword>
<sequence length="283" mass="31374">MFNLHKSKLANVLFCFVKTAPLLVLIGIIFRFLFIVLQVSSIWFIFGWVGGNVKPVVKEMIGLPVESYIYPCIGALGFILSTLCLLIGKMCSLKATCQFEKVIVEKVGNNQVLISKGDLKNIVKLLISVMDVMVPLALIVTVSALWIHVTPYMLILIFIMLCGGAWLLKKGVGFSAKRYKPINRTGKLESYVGSQEQQGFYKMLLLPNYIMLALMSIIAILIVTSLIATKLYFESHGGQIGYMAILTGVAFLQMRSFSNIVVRAGAYNKSLSAIYKAFFTKGT</sequence>
<keyword evidence="3" id="KW-1185">Reference proteome</keyword>
<dbReference type="RefSeq" id="WP_280106242.1">
    <property type="nucleotide sequence ID" value="NZ_CP122961.1"/>
</dbReference>
<feature type="transmembrane region" description="Helical" evidence="1">
    <location>
        <begin position="152"/>
        <end position="168"/>
    </location>
</feature>
<feature type="transmembrane region" description="Helical" evidence="1">
    <location>
        <begin position="68"/>
        <end position="88"/>
    </location>
</feature>
<keyword evidence="1" id="KW-0472">Membrane</keyword>
<keyword evidence="1" id="KW-1133">Transmembrane helix</keyword>
<proteinExistence type="predicted"/>
<evidence type="ECO:0008006" key="4">
    <source>
        <dbReference type="Google" id="ProtNLM"/>
    </source>
</evidence>
<evidence type="ECO:0000256" key="1">
    <source>
        <dbReference type="SAM" id="Phobius"/>
    </source>
</evidence>
<dbReference type="EMBL" id="CP122961">
    <property type="protein sequence ID" value="WGI26629.1"/>
    <property type="molecule type" value="Genomic_DNA"/>
</dbReference>
<gene>
    <name evidence="2" type="ORF">QEN58_06095</name>
</gene>
<reference evidence="2" key="1">
    <citation type="submission" date="2023-04" db="EMBL/GenBank/DDBJ databases">
        <title>Complete genome sequence of Halomonas alkaliantarctica MSP3 isolated from marine sediment, Jeju Island.</title>
        <authorList>
            <person name="Park S.-J."/>
        </authorList>
    </citation>
    <scope>NUCLEOTIDE SEQUENCE</scope>
    <source>
        <strain evidence="2">MSP3</strain>
    </source>
</reference>
<feature type="transmembrane region" description="Helical" evidence="1">
    <location>
        <begin position="125"/>
        <end position="146"/>
    </location>
</feature>
<evidence type="ECO:0000313" key="2">
    <source>
        <dbReference type="EMBL" id="WGI26629.1"/>
    </source>
</evidence>
<organism evidence="2 3">
    <name type="scientific">Halomonas alkaliantarctica</name>
    <dbReference type="NCBI Taxonomy" id="232346"/>
    <lineage>
        <taxon>Bacteria</taxon>
        <taxon>Pseudomonadati</taxon>
        <taxon>Pseudomonadota</taxon>
        <taxon>Gammaproteobacteria</taxon>
        <taxon>Oceanospirillales</taxon>
        <taxon>Halomonadaceae</taxon>
        <taxon>Halomonas</taxon>
    </lineage>
</organism>
<dbReference type="Proteomes" id="UP001179830">
    <property type="component" value="Chromosome"/>
</dbReference>
<feature type="transmembrane region" description="Helical" evidence="1">
    <location>
        <begin position="209"/>
        <end position="228"/>
    </location>
</feature>
<feature type="transmembrane region" description="Helical" evidence="1">
    <location>
        <begin position="240"/>
        <end position="262"/>
    </location>
</feature>